<organism evidence="2 3">
    <name type="scientific">Mesorhabditis belari</name>
    <dbReference type="NCBI Taxonomy" id="2138241"/>
    <lineage>
        <taxon>Eukaryota</taxon>
        <taxon>Metazoa</taxon>
        <taxon>Ecdysozoa</taxon>
        <taxon>Nematoda</taxon>
        <taxon>Chromadorea</taxon>
        <taxon>Rhabditida</taxon>
        <taxon>Rhabditina</taxon>
        <taxon>Rhabditomorpha</taxon>
        <taxon>Rhabditoidea</taxon>
        <taxon>Rhabditidae</taxon>
        <taxon>Mesorhabditinae</taxon>
        <taxon>Mesorhabditis</taxon>
    </lineage>
</organism>
<sequence length="343" mass="39459">MISNIKNSTFTFSSLPTELKISILDCLPISERHQLLRTTKDFRSFILSKAFPKKIKFFRFVVYSFDKDQPITPNLLIQVDATTFTSASEQRKGSIIIENQNSPLFHSITSCKLFTVSFITDIVDQNKSSFEVLKFFPKFRSLSDFRIQFDHILPIQMIMEKFNPVVDRLSLLQLSGYENKHLTELIKENWLNVKKIHFANVPYQICYDTLARSRVDKIGMGNARWEDFESSVKAVLQIGAPKESIVLKLQFCNAKSLQKDDLRRKFNSLTQSFDRDCLKIDENDLIEWVKEVLGAGSAGSGDELKCFKKWMSDGKRAVVFIALLQLDTMAPIKVVIKMVKDLN</sequence>
<evidence type="ECO:0000259" key="1">
    <source>
        <dbReference type="PROSITE" id="PS50181"/>
    </source>
</evidence>
<evidence type="ECO:0000313" key="2">
    <source>
        <dbReference type="Proteomes" id="UP000887575"/>
    </source>
</evidence>
<dbReference type="PROSITE" id="PS50181">
    <property type="entry name" value="FBOX"/>
    <property type="match status" value="1"/>
</dbReference>
<name>A0AAF3FLJ9_9BILA</name>
<dbReference type="WBParaSite" id="MBELARI_LOCUS7524">
    <property type="protein sequence ID" value="MBELARI_LOCUS7524"/>
    <property type="gene ID" value="MBELARI_LOCUS7524"/>
</dbReference>
<reference evidence="3" key="1">
    <citation type="submission" date="2024-02" db="UniProtKB">
        <authorList>
            <consortium name="WormBaseParasite"/>
        </authorList>
    </citation>
    <scope>IDENTIFICATION</scope>
</reference>
<dbReference type="Proteomes" id="UP000887575">
    <property type="component" value="Unassembled WGS sequence"/>
</dbReference>
<keyword evidence="2" id="KW-1185">Reference proteome</keyword>
<dbReference type="AlphaFoldDB" id="A0AAF3FLJ9"/>
<evidence type="ECO:0000313" key="3">
    <source>
        <dbReference type="WBParaSite" id="MBELARI_LOCUS7524"/>
    </source>
</evidence>
<dbReference type="Pfam" id="PF00646">
    <property type="entry name" value="F-box"/>
    <property type="match status" value="1"/>
</dbReference>
<accession>A0AAF3FLJ9</accession>
<feature type="domain" description="F-box" evidence="1">
    <location>
        <begin position="9"/>
        <end position="55"/>
    </location>
</feature>
<dbReference type="InterPro" id="IPR001810">
    <property type="entry name" value="F-box_dom"/>
</dbReference>
<dbReference type="SUPFAM" id="SSF81383">
    <property type="entry name" value="F-box domain"/>
    <property type="match status" value="1"/>
</dbReference>
<proteinExistence type="predicted"/>
<dbReference type="InterPro" id="IPR036047">
    <property type="entry name" value="F-box-like_dom_sf"/>
</dbReference>
<protein>
    <submittedName>
        <fullName evidence="3">F-box domain-containing protein</fullName>
    </submittedName>
</protein>